<dbReference type="AlphaFoldDB" id="A0A4D4LQ33"/>
<dbReference type="Gene3D" id="1.20.1720.10">
    <property type="entry name" value="Multidrug resistance protein D"/>
    <property type="match status" value="1"/>
</dbReference>
<dbReference type="PANTHER" id="PTHR42718:SF39">
    <property type="entry name" value="ACTINORHODIN TRANSPORTER-RELATED"/>
    <property type="match status" value="1"/>
</dbReference>
<keyword evidence="9" id="KW-1185">Reference proteome</keyword>
<evidence type="ECO:0000256" key="6">
    <source>
        <dbReference type="SAM" id="Phobius"/>
    </source>
</evidence>
<feature type="transmembrane region" description="Helical" evidence="6">
    <location>
        <begin position="199"/>
        <end position="219"/>
    </location>
</feature>
<proteinExistence type="predicted"/>
<feature type="transmembrane region" description="Helical" evidence="6">
    <location>
        <begin position="274"/>
        <end position="296"/>
    </location>
</feature>
<feature type="transmembrane region" description="Helical" evidence="6">
    <location>
        <begin position="168"/>
        <end position="187"/>
    </location>
</feature>
<accession>A0A4D4LQ33</accession>
<feature type="transmembrane region" description="Helical" evidence="6">
    <location>
        <begin position="308"/>
        <end position="327"/>
    </location>
</feature>
<feature type="transmembrane region" description="Helical" evidence="6">
    <location>
        <begin position="76"/>
        <end position="95"/>
    </location>
</feature>
<keyword evidence="2 6" id="KW-0812">Transmembrane</keyword>
<keyword evidence="5" id="KW-0046">Antibiotic resistance</keyword>
<evidence type="ECO:0000256" key="4">
    <source>
        <dbReference type="ARBA" id="ARBA00023136"/>
    </source>
</evidence>
<dbReference type="GO" id="GO:0005886">
    <property type="term" value="C:plasma membrane"/>
    <property type="evidence" value="ECO:0007669"/>
    <property type="project" value="UniProtKB-SubCell"/>
</dbReference>
<feature type="transmembrane region" description="Helical" evidence="6">
    <location>
        <begin position="438"/>
        <end position="456"/>
    </location>
</feature>
<dbReference type="InterPro" id="IPR011701">
    <property type="entry name" value="MFS"/>
</dbReference>
<evidence type="ECO:0000313" key="9">
    <source>
        <dbReference type="Proteomes" id="UP000301309"/>
    </source>
</evidence>
<evidence type="ECO:0000256" key="1">
    <source>
        <dbReference type="ARBA" id="ARBA00004651"/>
    </source>
</evidence>
<comment type="subcellular location">
    <subcellularLocation>
        <location evidence="1">Cell membrane</location>
        <topology evidence="1">Multi-pass membrane protein</topology>
    </subcellularLocation>
</comment>
<evidence type="ECO:0000256" key="2">
    <source>
        <dbReference type="ARBA" id="ARBA00022692"/>
    </source>
</evidence>
<dbReference type="GO" id="GO:0046677">
    <property type="term" value="P:response to antibiotic"/>
    <property type="evidence" value="ECO:0007669"/>
    <property type="project" value="UniProtKB-KW"/>
</dbReference>
<feature type="transmembrane region" description="Helical" evidence="6">
    <location>
        <begin position="225"/>
        <end position="246"/>
    </location>
</feature>
<organism evidence="8 9">
    <name type="scientific">Streptomyces violaceusniger</name>
    <dbReference type="NCBI Taxonomy" id="68280"/>
    <lineage>
        <taxon>Bacteria</taxon>
        <taxon>Bacillati</taxon>
        <taxon>Actinomycetota</taxon>
        <taxon>Actinomycetes</taxon>
        <taxon>Kitasatosporales</taxon>
        <taxon>Streptomycetaceae</taxon>
        <taxon>Streptomyces</taxon>
        <taxon>Streptomyces violaceusniger group</taxon>
    </lineage>
</organism>
<protein>
    <submittedName>
        <fullName evidence="8">MFS transporter</fullName>
    </submittedName>
</protein>
<dbReference type="CDD" id="cd17321">
    <property type="entry name" value="MFS_MMR_MDR_like"/>
    <property type="match status" value="1"/>
</dbReference>
<evidence type="ECO:0000256" key="3">
    <source>
        <dbReference type="ARBA" id="ARBA00022989"/>
    </source>
</evidence>
<dbReference type="GO" id="GO:0022857">
    <property type="term" value="F:transmembrane transporter activity"/>
    <property type="evidence" value="ECO:0007669"/>
    <property type="project" value="InterPro"/>
</dbReference>
<dbReference type="Gene3D" id="1.20.1250.20">
    <property type="entry name" value="MFS general substrate transporter like domains"/>
    <property type="match status" value="1"/>
</dbReference>
<sequence>MEKHPLRWWALVICVLAVLVDMIDNQIVAVALPTIHHHLGAGEAAMQWISAGYALGFALTLIIGGRLGDRYGVKKLFLAGMTVFTLASLSAGLAPEPGLLIASRVVQGIGSGLMVPQVLSFIHTEFDEAERPKAMGLYAGAFPLGGLAGPLLGGVLTEADLFGSGWRAIFLVNIPIGVAGLVGALATMQTRPGSLRHRLDLGGLALLTATGFAVFYPLVQGREMGWPLWSILLMVAAVPLAGLCAVHQRRQERRGGEPLVPPAMMRVRSLWSSLTVMLWTQTAIGVFFMLTLYLQLGLGFSPVQASLSFAPGVIGIIVGNALAMNVAAKIGRSFLTVMTAVLAVSLASIALVIHAAGDNLNVWEMLGPIIFFSFGIGGVLNALFGTAMGQIQPQQAGAASGLVNTTAQLGQAMGIALFGTVFFSLLPDHGYQSATVRTIMVSIGVTLLALVLTAALPRQQQDEDKAPAPDRGMSSAPA</sequence>
<dbReference type="InterPro" id="IPR036259">
    <property type="entry name" value="MFS_trans_sf"/>
</dbReference>
<feature type="transmembrane region" description="Helical" evidence="6">
    <location>
        <begin position="409"/>
        <end position="426"/>
    </location>
</feature>
<evidence type="ECO:0000259" key="7">
    <source>
        <dbReference type="PROSITE" id="PS50850"/>
    </source>
</evidence>
<dbReference type="PROSITE" id="PS50850">
    <property type="entry name" value="MFS"/>
    <property type="match status" value="1"/>
</dbReference>
<dbReference type="RefSeq" id="WP_137982096.1">
    <property type="nucleotide sequence ID" value="NZ_BAAASO010000033.1"/>
</dbReference>
<evidence type="ECO:0000313" key="8">
    <source>
        <dbReference type="EMBL" id="GDY60183.1"/>
    </source>
</evidence>
<feature type="transmembrane region" description="Helical" evidence="6">
    <location>
        <begin position="134"/>
        <end position="156"/>
    </location>
</feature>
<dbReference type="InterPro" id="IPR020846">
    <property type="entry name" value="MFS_dom"/>
</dbReference>
<dbReference type="Proteomes" id="UP000301309">
    <property type="component" value="Unassembled WGS sequence"/>
</dbReference>
<name>A0A4D4LQ33_STRVO</name>
<feature type="transmembrane region" description="Helical" evidence="6">
    <location>
        <begin position="334"/>
        <end position="357"/>
    </location>
</feature>
<feature type="transmembrane region" description="Helical" evidence="6">
    <location>
        <begin position="45"/>
        <end position="64"/>
    </location>
</feature>
<dbReference type="SUPFAM" id="SSF103473">
    <property type="entry name" value="MFS general substrate transporter"/>
    <property type="match status" value="1"/>
</dbReference>
<comment type="caution">
    <text evidence="8">The sequence shown here is derived from an EMBL/GenBank/DDBJ whole genome shotgun (WGS) entry which is preliminary data.</text>
</comment>
<dbReference type="Pfam" id="PF07690">
    <property type="entry name" value="MFS_1"/>
    <property type="match status" value="1"/>
</dbReference>
<dbReference type="PANTHER" id="PTHR42718">
    <property type="entry name" value="MAJOR FACILITATOR SUPERFAMILY MULTIDRUG TRANSPORTER MFSC"/>
    <property type="match status" value="1"/>
</dbReference>
<keyword evidence="3 6" id="KW-1133">Transmembrane helix</keyword>
<dbReference type="EMBL" id="BJHW01000002">
    <property type="protein sequence ID" value="GDY60183.1"/>
    <property type="molecule type" value="Genomic_DNA"/>
</dbReference>
<evidence type="ECO:0000256" key="5">
    <source>
        <dbReference type="ARBA" id="ARBA00023251"/>
    </source>
</evidence>
<feature type="domain" description="Major facilitator superfamily (MFS) profile" evidence="7">
    <location>
        <begin position="10"/>
        <end position="461"/>
    </location>
</feature>
<gene>
    <name evidence="8" type="ORF">SVIO_108060</name>
</gene>
<feature type="transmembrane region" description="Helical" evidence="6">
    <location>
        <begin position="101"/>
        <end position="122"/>
    </location>
</feature>
<feature type="transmembrane region" description="Helical" evidence="6">
    <location>
        <begin position="369"/>
        <end position="388"/>
    </location>
</feature>
<reference evidence="8 9" key="1">
    <citation type="journal article" date="2020" name="Int. J. Syst. Evol. Microbiol.">
        <title>Reclassification of Streptomyces castelarensis and Streptomyces sporoclivatus as later heterotypic synonyms of Streptomyces antimycoticus.</title>
        <authorList>
            <person name="Komaki H."/>
            <person name="Tamura T."/>
        </authorList>
    </citation>
    <scope>NUCLEOTIDE SEQUENCE [LARGE SCALE GENOMIC DNA]</scope>
    <source>
        <strain evidence="8 9">NBRC 13459</strain>
    </source>
</reference>
<dbReference type="OrthoDB" id="783189at2"/>
<keyword evidence="4 6" id="KW-0472">Membrane</keyword>